<dbReference type="Proteomes" id="UP000676506">
    <property type="component" value="Chromosome 1"/>
</dbReference>
<dbReference type="EMBL" id="CP072648">
    <property type="protein sequence ID" value="QUW02494.1"/>
    <property type="molecule type" value="Genomic_DNA"/>
</dbReference>
<evidence type="ECO:0000259" key="1">
    <source>
        <dbReference type="Pfam" id="PF01494"/>
    </source>
</evidence>
<dbReference type="InterPro" id="IPR036188">
    <property type="entry name" value="FAD/NAD-bd_sf"/>
</dbReference>
<feature type="domain" description="FAD-binding" evidence="1">
    <location>
        <begin position="3"/>
        <end position="301"/>
    </location>
</feature>
<gene>
    <name evidence="2" type="ORF">J8C06_09075</name>
</gene>
<dbReference type="InterPro" id="IPR002938">
    <property type="entry name" value="FAD-bd"/>
</dbReference>
<dbReference type="SUPFAM" id="SSF51905">
    <property type="entry name" value="FAD/NAD(P)-binding domain"/>
    <property type="match status" value="1"/>
</dbReference>
<dbReference type="PANTHER" id="PTHR42685:SF22">
    <property type="entry name" value="CONDITIONED MEDIUM FACTOR RECEPTOR 1"/>
    <property type="match status" value="1"/>
</dbReference>
<sequence>MRLRVAIIGAGPAGSVLSAKLAVAGADVRLYDLHGGAWEKPCGGGVTAKALRQFDFLLDQGERFPRQAIQEIEIVSSGGRSVTFPLDDAPFCIFSRQNLNGLLLERATSAGADFIPRRVTGLRREVHTWRVEAGHDRWNADFVVGADGCTSFVRRTLGRRLPDADQAMCCGYYVPAAGVPRAVVAFPKRFTGYVWAFPRPDHISYGIINQCGEYPLPKLWEELDAFVRWHRQGELPRDRIRYAARVPMLRRSSWKTNRVVGTGWALIGDAAGFVDPITGEGIFYALHSADLLAQALVAEAPGSYEWRWRKAFEADLTEASRRLPKFYRGSMFGASVIDRVLQLSTVHGGVVNIMQQALAGDVDYVTLKGRILRSFVAPSAWRAPKLTARSVGYPQAA</sequence>
<accession>A0ABX8B744</accession>
<name>A0ABX8B744_9BACT</name>
<dbReference type="InterPro" id="IPR050407">
    <property type="entry name" value="Geranylgeranyl_reductase"/>
</dbReference>
<evidence type="ECO:0000313" key="2">
    <source>
        <dbReference type="EMBL" id="QUW02494.1"/>
    </source>
</evidence>
<dbReference type="Pfam" id="PF01494">
    <property type="entry name" value="FAD_binding_3"/>
    <property type="match status" value="1"/>
</dbReference>
<reference evidence="2 3" key="1">
    <citation type="submission" date="2021-03" db="EMBL/GenBank/DDBJ databases">
        <title>Genomic and phenotypic characterization of Chloracidobacterium isolates provides evidence for multiple species.</title>
        <authorList>
            <person name="Saini M.K."/>
            <person name="Costas A.M.G."/>
            <person name="Tank M."/>
            <person name="Bryant D.A."/>
        </authorList>
    </citation>
    <scope>NUCLEOTIDE SEQUENCE [LARGE SCALE GENOMIC DNA]</scope>
    <source>
        <strain evidence="2 3">BV2-C</strain>
    </source>
</reference>
<keyword evidence="3" id="KW-1185">Reference proteome</keyword>
<dbReference type="Gene3D" id="3.50.50.60">
    <property type="entry name" value="FAD/NAD(P)-binding domain"/>
    <property type="match status" value="1"/>
</dbReference>
<organism evidence="2 3">
    <name type="scientific">Chloracidobacterium validum</name>
    <dbReference type="NCBI Taxonomy" id="2821543"/>
    <lineage>
        <taxon>Bacteria</taxon>
        <taxon>Pseudomonadati</taxon>
        <taxon>Acidobacteriota</taxon>
        <taxon>Terriglobia</taxon>
        <taxon>Terriglobales</taxon>
        <taxon>Acidobacteriaceae</taxon>
        <taxon>Chloracidobacterium</taxon>
    </lineage>
</organism>
<dbReference type="PRINTS" id="PR00420">
    <property type="entry name" value="RNGMNOXGNASE"/>
</dbReference>
<evidence type="ECO:0000313" key="3">
    <source>
        <dbReference type="Proteomes" id="UP000676506"/>
    </source>
</evidence>
<protein>
    <submittedName>
        <fullName evidence="2">NAD(P)/FAD-dependent oxidoreductase</fullName>
    </submittedName>
</protein>
<dbReference type="PANTHER" id="PTHR42685">
    <property type="entry name" value="GERANYLGERANYL DIPHOSPHATE REDUCTASE"/>
    <property type="match status" value="1"/>
</dbReference>
<proteinExistence type="predicted"/>
<dbReference type="RefSeq" id="WP_211428384.1">
    <property type="nucleotide sequence ID" value="NZ_CP072648.1"/>
</dbReference>